<keyword evidence="1" id="KW-0732">Signal</keyword>
<evidence type="ECO:0000313" key="3">
    <source>
        <dbReference type="Proteomes" id="UP000052978"/>
    </source>
</evidence>
<accession>S7PQK8</accession>
<protein>
    <submittedName>
        <fullName evidence="2">Uncharacterized protein</fullName>
    </submittedName>
</protein>
<proteinExistence type="predicted"/>
<feature type="signal peptide" evidence="1">
    <location>
        <begin position="1"/>
        <end position="26"/>
    </location>
</feature>
<dbReference type="Proteomes" id="UP000052978">
    <property type="component" value="Unassembled WGS sequence"/>
</dbReference>
<sequence length="69" mass="7763">MSYRFHRPLILALMFANLMLFNNLSCSSSYSKPSNTWAPFSLQKEVKNAESAPSECEVGSPANELLKHQ</sequence>
<organism evidence="2 3">
    <name type="scientific">Myotis brandtii</name>
    <name type="common">Brandt's bat</name>
    <dbReference type="NCBI Taxonomy" id="109478"/>
    <lineage>
        <taxon>Eukaryota</taxon>
        <taxon>Metazoa</taxon>
        <taxon>Chordata</taxon>
        <taxon>Craniata</taxon>
        <taxon>Vertebrata</taxon>
        <taxon>Euteleostomi</taxon>
        <taxon>Mammalia</taxon>
        <taxon>Eutheria</taxon>
        <taxon>Laurasiatheria</taxon>
        <taxon>Chiroptera</taxon>
        <taxon>Yangochiroptera</taxon>
        <taxon>Vespertilionidae</taxon>
        <taxon>Myotis</taxon>
    </lineage>
</organism>
<gene>
    <name evidence="2" type="ORF">D623_10022385</name>
</gene>
<keyword evidence="3" id="KW-1185">Reference proteome</keyword>
<evidence type="ECO:0000313" key="2">
    <source>
        <dbReference type="EMBL" id="EPQ10752.1"/>
    </source>
</evidence>
<evidence type="ECO:0000256" key="1">
    <source>
        <dbReference type="SAM" id="SignalP"/>
    </source>
</evidence>
<dbReference type="EMBL" id="KE163073">
    <property type="protein sequence ID" value="EPQ10752.1"/>
    <property type="molecule type" value="Genomic_DNA"/>
</dbReference>
<reference evidence="2 3" key="1">
    <citation type="journal article" date="2013" name="Nat. Commun.">
        <title>Genome analysis reveals insights into physiology and longevity of the Brandt's bat Myotis brandtii.</title>
        <authorList>
            <person name="Seim I."/>
            <person name="Fang X."/>
            <person name="Xiong Z."/>
            <person name="Lobanov A.V."/>
            <person name="Huang Z."/>
            <person name="Ma S."/>
            <person name="Feng Y."/>
            <person name="Turanov A.A."/>
            <person name="Zhu Y."/>
            <person name="Lenz T.L."/>
            <person name="Gerashchenko M.V."/>
            <person name="Fan D."/>
            <person name="Hee Yim S."/>
            <person name="Yao X."/>
            <person name="Jordan D."/>
            <person name="Xiong Y."/>
            <person name="Ma Y."/>
            <person name="Lyapunov A.N."/>
            <person name="Chen G."/>
            <person name="Kulakova O.I."/>
            <person name="Sun Y."/>
            <person name="Lee S.G."/>
            <person name="Bronson R.T."/>
            <person name="Moskalev A.A."/>
            <person name="Sunyaev S.R."/>
            <person name="Zhang G."/>
            <person name="Krogh A."/>
            <person name="Wang J."/>
            <person name="Gladyshev V.N."/>
        </authorList>
    </citation>
    <scope>NUCLEOTIDE SEQUENCE [LARGE SCALE GENOMIC DNA]</scope>
</reference>
<name>S7PQK8_MYOBR</name>
<feature type="chain" id="PRO_5004544013" evidence="1">
    <location>
        <begin position="27"/>
        <end position="69"/>
    </location>
</feature>
<dbReference type="AlphaFoldDB" id="S7PQK8"/>